<evidence type="ECO:0000313" key="2">
    <source>
        <dbReference type="Proteomes" id="UP001054945"/>
    </source>
</evidence>
<protein>
    <submittedName>
        <fullName evidence="1">Uncharacterized protein</fullName>
    </submittedName>
</protein>
<organism evidence="1 2">
    <name type="scientific">Caerostris extrusa</name>
    <name type="common">Bark spider</name>
    <name type="synonym">Caerostris bankana</name>
    <dbReference type="NCBI Taxonomy" id="172846"/>
    <lineage>
        <taxon>Eukaryota</taxon>
        <taxon>Metazoa</taxon>
        <taxon>Ecdysozoa</taxon>
        <taxon>Arthropoda</taxon>
        <taxon>Chelicerata</taxon>
        <taxon>Arachnida</taxon>
        <taxon>Araneae</taxon>
        <taxon>Araneomorphae</taxon>
        <taxon>Entelegynae</taxon>
        <taxon>Araneoidea</taxon>
        <taxon>Araneidae</taxon>
        <taxon>Caerostris</taxon>
    </lineage>
</organism>
<dbReference type="EMBL" id="BPLR01003854">
    <property type="protein sequence ID" value="GIX89369.1"/>
    <property type="molecule type" value="Genomic_DNA"/>
</dbReference>
<gene>
    <name evidence="1" type="ORF">CEXT_384151</name>
</gene>
<evidence type="ECO:0000313" key="1">
    <source>
        <dbReference type="EMBL" id="GIX89369.1"/>
    </source>
</evidence>
<keyword evidence="2" id="KW-1185">Reference proteome</keyword>
<dbReference type="AlphaFoldDB" id="A0AAV4P0E1"/>
<proteinExistence type="predicted"/>
<comment type="caution">
    <text evidence="1">The sequence shown here is derived from an EMBL/GenBank/DDBJ whole genome shotgun (WGS) entry which is preliminary data.</text>
</comment>
<dbReference type="Proteomes" id="UP001054945">
    <property type="component" value="Unassembled WGS sequence"/>
</dbReference>
<reference evidence="1 2" key="1">
    <citation type="submission" date="2021-06" db="EMBL/GenBank/DDBJ databases">
        <title>Caerostris extrusa draft genome.</title>
        <authorList>
            <person name="Kono N."/>
            <person name="Arakawa K."/>
        </authorList>
    </citation>
    <scope>NUCLEOTIDE SEQUENCE [LARGE SCALE GENOMIC DNA]</scope>
</reference>
<accession>A0AAV4P0E1</accession>
<sequence length="96" mass="10846">MEQENSYHCVAAFNITHHSQERPLPHLICDVIAPEFIGSLNRERFAGSCNEGRTNLPHRDCPDFSQGFIDEIRNWYGTVADINGQIACTKLNPFGI</sequence>
<name>A0AAV4P0E1_CAEEX</name>